<dbReference type="InterPro" id="IPR015943">
    <property type="entry name" value="WD40/YVTN_repeat-like_dom_sf"/>
</dbReference>
<dbReference type="PROSITE" id="PS51257">
    <property type="entry name" value="PROKAR_LIPOPROTEIN"/>
    <property type="match status" value="1"/>
</dbReference>
<evidence type="ECO:0000313" key="3">
    <source>
        <dbReference type="Proteomes" id="UP000066049"/>
    </source>
</evidence>
<accession>A0A0M4SID7</accession>
<sequence>MKKITLFLAFALALVLSGCGTKRQYFEPAQTSGKISLSKDMPSYIKSANANGATLDNGNIITKNGLNANIKLPENFNFLNENNGFIISASINGDLNVTDPSGHSVYSNKFPTAIVAASLNQNLLAAISAANHIYLIDINTATTIMEYSSSNIAAVDSRIVAPFFMSSLIVYPALDGKIYIVQKETGRILRDVVVSSENFFNNIIFLGVEGDNLIAATAKKLIVINPNQTVYYDGEIKNVLVNNDEIYIFKKDGTIVRTNLMLKEQNKVNFKFAIFSAATIINNKLYVIEKTGYVIKTNLDLSGAEIYEFSDEIKDKSFMGNGAFYYDNELVNLGQ</sequence>
<organism evidence="2 3">
    <name type="scientific">Campylobacter concisus</name>
    <dbReference type="NCBI Taxonomy" id="199"/>
    <lineage>
        <taxon>Bacteria</taxon>
        <taxon>Pseudomonadati</taxon>
        <taxon>Campylobacterota</taxon>
        <taxon>Epsilonproteobacteria</taxon>
        <taxon>Campylobacterales</taxon>
        <taxon>Campylobacteraceae</taxon>
        <taxon>Campylobacter</taxon>
    </lineage>
</organism>
<protein>
    <submittedName>
        <fullName evidence="2">Putative beta-barrel assembly machinery complex lipoprotein BamB</fullName>
    </submittedName>
</protein>
<evidence type="ECO:0000256" key="1">
    <source>
        <dbReference type="SAM" id="SignalP"/>
    </source>
</evidence>
<reference evidence="3" key="1">
    <citation type="submission" date="2015-08" db="EMBL/GenBank/DDBJ databases">
        <title>Comparative genomics of the Campylobacter concisus group.</title>
        <authorList>
            <person name="Miller W.G."/>
            <person name="Yee E."/>
            <person name="Chapman M.H."/>
            <person name="Huynh S."/>
            <person name="Bono J.L."/>
            <person name="On S.L.W."/>
            <person name="St Leger J."/>
            <person name="Foster G."/>
            <person name="Parker C.T."/>
        </authorList>
    </citation>
    <scope>NUCLEOTIDE SEQUENCE [LARGE SCALE GENOMIC DNA]</scope>
    <source>
        <strain evidence="3">ATCC 33237</strain>
    </source>
</reference>
<dbReference type="RefSeq" id="WP_054197125.1">
    <property type="nucleotide sequence ID" value="NZ_CABMKQ010000040.1"/>
</dbReference>
<proteinExistence type="predicted"/>
<dbReference type="AlphaFoldDB" id="A0A0M4SID7"/>
<feature type="signal peptide" evidence="1">
    <location>
        <begin position="1"/>
        <end position="18"/>
    </location>
</feature>
<name>A0A0M4SID7_9BACT</name>
<dbReference type="EMBL" id="CP012541">
    <property type="protein sequence ID" value="ALF48203.1"/>
    <property type="molecule type" value="Genomic_DNA"/>
</dbReference>
<dbReference type="Proteomes" id="UP000066049">
    <property type="component" value="Chromosome"/>
</dbReference>
<dbReference type="KEGG" id="ccoc:CCON33237_1554"/>
<feature type="chain" id="PRO_5005801586" evidence="1">
    <location>
        <begin position="19"/>
        <end position="335"/>
    </location>
</feature>
<dbReference type="GeneID" id="28663232"/>
<dbReference type="PATRIC" id="fig|199.248.peg.1603"/>
<dbReference type="Gene3D" id="2.130.10.10">
    <property type="entry name" value="YVTN repeat-like/Quinoprotein amine dehydrogenase"/>
    <property type="match status" value="1"/>
</dbReference>
<gene>
    <name evidence="2" type="ORF">CCON33237_1554</name>
</gene>
<keyword evidence="2" id="KW-0449">Lipoprotein</keyword>
<evidence type="ECO:0000313" key="2">
    <source>
        <dbReference type="EMBL" id="ALF48203.1"/>
    </source>
</evidence>
<dbReference type="SUPFAM" id="SSF50978">
    <property type="entry name" value="WD40 repeat-like"/>
    <property type="match status" value="1"/>
</dbReference>
<keyword evidence="1" id="KW-0732">Signal</keyword>
<dbReference type="InterPro" id="IPR036322">
    <property type="entry name" value="WD40_repeat_dom_sf"/>
</dbReference>